<dbReference type="Gene3D" id="2.60.120.290">
    <property type="entry name" value="Spermadhesin, CUB domain"/>
    <property type="match status" value="1"/>
</dbReference>
<dbReference type="InterPro" id="IPR024079">
    <property type="entry name" value="MetalloPept_cat_dom_sf"/>
</dbReference>
<feature type="domain" description="CUB" evidence="11">
    <location>
        <begin position="312"/>
        <end position="451"/>
    </location>
</feature>
<evidence type="ECO:0000256" key="5">
    <source>
        <dbReference type="ARBA" id="ARBA00023049"/>
    </source>
</evidence>
<dbReference type="CDD" id="cd00041">
    <property type="entry name" value="CUB"/>
    <property type="match status" value="1"/>
</dbReference>
<proteinExistence type="predicted"/>
<dbReference type="SMART" id="SM00042">
    <property type="entry name" value="CUB"/>
    <property type="match status" value="1"/>
</dbReference>
<dbReference type="EMBL" id="NEDP02005191">
    <property type="protein sequence ID" value="OWF42960.1"/>
    <property type="molecule type" value="Genomic_DNA"/>
</dbReference>
<evidence type="ECO:0000256" key="4">
    <source>
        <dbReference type="ARBA" id="ARBA00022833"/>
    </source>
</evidence>
<dbReference type="SMART" id="SM00235">
    <property type="entry name" value="ZnMc"/>
    <property type="match status" value="1"/>
</dbReference>
<keyword evidence="2 8" id="KW-0479">Metal-binding</keyword>
<dbReference type="InterPro" id="IPR035914">
    <property type="entry name" value="Sperma_CUB_dom_sf"/>
</dbReference>
<keyword evidence="5 8" id="KW-0482">Metalloprotease</keyword>
<dbReference type="Gene3D" id="2.10.25.10">
    <property type="entry name" value="Laminin"/>
    <property type="match status" value="1"/>
</dbReference>
<dbReference type="GO" id="GO:0008270">
    <property type="term" value="F:zinc ion binding"/>
    <property type="evidence" value="ECO:0007669"/>
    <property type="project" value="UniProtKB-UniRule"/>
</dbReference>
<name>A0A210Q2J2_MIZYE</name>
<feature type="domain" description="Peptidase M12A" evidence="13">
    <location>
        <begin position="75"/>
        <end position="281"/>
    </location>
</feature>
<dbReference type="PROSITE" id="PS01186">
    <property type="entry name" value="EGF_2"/>
    <property type="match status" value="1"/>
</dbReference>
<dbReference type="OrthoDB" id="6055290at2759"/>
<evidence type="ECO:0000259" key="13">
    <source>
        <dbReference type="PROSITE" id="PS51864"/>
    </source>
</evidence>
<dbReference type="InterPro" id="IPR001506">
    <property type="entry name" value="Peptidase_M12A"/>
</dbReference>
<dbReference type="EC" id="3.4.24.-" evidence="9"/>
<feature type="region of interest" description="Disordered" evidence="10">
    <location>
        <begin position="18"/>
        <end position="39"/>
    </location>
</feature>
<dbReference type="CDD" id="cd00054">
    <property type="entry name" value="EGF_CA"/>
    <property type="match status" value="1"/>
</dbReference>
<feature type="domain" description="EGF-like" evidence="12">
    <location>
        <begin position="459"/>
        <end position="495"/>
    </location>
</feature>
<evidence type="ECO:0000256" key="3">
    <source>
        <dbReference type="ARBA" id="ARBA00022801"/>
    </source>
</evidence>
<organism evidence="14 15">
    <name type="scientific">Mizuhopecten yessoensis</name>
    <name type="common">Japanese scallop</name>
    <name type="synonym">Patinopecten yessoensis</name>
    <dbReference type="NCBI Taxonomy" id="6573"/>
    <lineage>
        <taxon>Eukaryota</taxon>
        <taxon>Metazoa</taxon>
        <taxon>Spiralia</taxon>
        <taxon>Lophotrochozoa</taxon>
        <taxon>Mollusca</taxon>
        <taxon>Bivalvia</taxon>
        <taxon>Autobranchia</taxon>
        <taxon>Pteriomorphia</taxon>
        <taxon>Pectinida</taxon>
        <taxon>Pectinoidea</taxon>
        <taxon>Pectinidae</taxon>
        <taxon>Mizuhopecten</taxon>
    </lineage>
</organism>
<dbReference type="Proteomes" id="UP000242188">
    <property type="component" value="Unassembled WGS sequence"/>
</dbReference>
<keyword evidence="1 8" id="KW-0645">Protease</keyword>
<dbReference type="PROSITE" id="PS00022">
    <property type="entry name" value="EGF_1"/>
    <property type="match status" value="1"/>
</dbReference>
<dbReference type="SMART" id="SM00181">
    <property type="entry name" value="EGF"/>
    <property type="match status" value="2"/>
</dbReference>
<dbReference type="SUPFAM" id="SSF49854">
    <property type="entry name" value="Spermadhesin, CUB domain"/>
    <property type="match status" value="1"/>
</dbReference>
<dbReference type="AlphaFoldDB" id="A0A210Q2J2"/>
<comment type="caution">
    <text evidence="7">Lacks conserved residue(s) required for the propagation of feature annotation.</text>
</comment>
<evidence type="ECO:0000256" key="2">
    <source>
        <dbReference type="ARBA" id="ARBA00022723"/>
    </source>
</evidence>
<feature type="binding site" evidence="8">
    <location>
        <position position="180"/>
    </location>
    <ligand>
        <name>Zn(2+)</name>
        <dbReference type="ChEBI" id="CHEBI:29105"/>
        <note>catalytic</note>
    </ligand>
</feature>
<dbReference type="SUPFAM" id="SSF57196">
    <property type="entry name" value="EGF/Laminin"/>
    <property type="match status" value="1"/>
</dbReference>
<dbReference type="Pfam" id="PF01400">
    <property type="entry name" value="Astacin"/>
    <property type="match status" value="1"/>
</dbReference>
<keyword evidence="15" id="KW-1185">Reference proteome</keyword>
<dbReference type="PANTHER" id="PTHR10127">
    <property type="entry name" value="DISCOIDIN, CUB, EGF, LAMININ , AND ZINC METALLOPROTEASE DOMAIN CONTAINING"/>
    <property type="match status" value="1"/>
</dbReference>
<dbReference type="GO" id="GO:0006508">
    <property type="term" value="P:proteolysis"/>
    <property type="evidence" value="ECO:0007669"/>
    <property type="project" value="UniProtKB-KW"/>
</dbReference>
<protein>
    <recommendedName>
        <fullName evidence="9">Metalloendopeptidase</fullName>
        <ecNumber evidence="9">3.4.24.-</ecNumber>
    </recommendedName>
</protein>
<evidence type="ECO:0000256" key="1">
    <source>
        <dbReference type="ARBA" id="ARBA00022670"/>
    </source>
</evidence>
<comment type="caution">
    <text evidence="14">The sequence shown here is derived from an EMBL/GenBank/DDBJ whole genome shotgun (WGS) entry which is preliminary data.</text>
</comment>
<dbReference type="PRINTS" id="PR00480">
    <property type="entry name" value="ASTACIN"/>
</dbReference>
<keyword evidence="4 8" id="KW-0862">Zinc</keyword>
<evidence type="ECO:0000256" key="10">
    <source>
        <dbReference type="SAM" id="MobiDB-lite"/>
    </source>
</evidence>
<comment type="cofactor">
    <cofactor evidence="8 9">
        <name>Zn(2+)</name>
        <dbReference type="ChEBI" id="CHEBI:29105"/>
    </cofactor>
    <text evidence="8 9">Binds 1 zinc ion per subunit.</text>
</comment>
<dbReference type="PANTHER" id="PTHR10127:SF780">
    <property type="entry name" value="METALLOENDOPEPTIDASE"/>
    <property type="match status" value="1"/>
</dbReference>
<dbReference type="InterPro" id="IPR006026">
    <property type="entry name" value="Peptidase_Metallo"/>
</dbReference>
<dbReference type="PROSITE" id="PS50026">
    <property type="entry name" value="EGF_3"/>
    <property type="match status" value="1"/>
</dbReference>
<feature type="disulfide bond" evidence="7">
    <location>
        <begin position="485"/>
        <end position="494"/>
    </location>
</feature>
<dbReference type="GO" id="GO:0004222">
    <property type="term" value="F:metalloendopeptidase activity"/>
    <property type="evidence" value="ECO:0007669"/>
    <property type="project" value="UniProtKB-UniRule"/>
</dbReference>
<evidence type="ECO:0000313" key="14">
    <source>
        <dbReference type="EMBL" id="OWF42960.1"/>
    </source>
</evidence>
<keyword evidence="6 7" id="KW-1015">Disulfide bond</keyword>
<dbReference type="Gene3D" id="3.40.390.10">
    <property type="entry name" value="Collagenase (Catalytic Domain)"/>
    <property type="match status" value="1"/>
</dbReference>
<evidence type="ECO:0000259" key="12">
    <source>
        <dbReference type="PROSITE" id="PS50026"/>
    </source>
</evidence>
<evidence type="ECO:0000313" key="15">
    <source>
        <dbReference type="Proteomes" id="UP000242188"/>
    </source>
</evidence>
<gene>
    <name evidence="14" type="ORF">KP79_PYT01978</name>
</gene>
<dbReference type="SUPFAM" id="SSF55486">
    <property type="entry name" value="Metalloproteases ('zincins'), catalytic domain"/>
    <property type="match status" value="1"/>
</dbReference>
<dbReference type="Pfam" id="PF00008">
    <property type="entry name" value="EGF"/>
    <property type="match status" value="1"/>
</dbReference>
<keyword evidence="7" id="KW-0245">EGF-like domain</keyword>
<accession>A0A210Q2J2</accession>
<dbReference type="InterPro" id="IPR000742">
    <property type="entry name" value="EGF"/>
</dbReference>
<dbReference type="PROSITE" id="PS51864">
    <property type="entry name" value="ASTACIN"/>
    <property type="match status" value="1"/>
</dbReference>
<evidence type="ECO:0000256" key="7">
    <source>
        <dbReference type="PROSITE-ProRule" id="PRU00076"/>
    </source>
</evidence>
<dbReference type="PROSITE" id="PS01180">
    <property type="entry name" value="CUB"/>
    <property type="match status" value="1"/>
</dbReference>
<dbReference type="InterPro" id="IPR000859">
    <property type="entry name" value="CUB_dom"/>
</dbReference>
<evidence type="ECO:0000256" key="8">
    <source>
        <dbReference type="PROSITE-ProRule" id="PRU01211"/>
    </source>
</evidence>
<feature type="binding site" evidence="8">
    <location>
        <position position="186"/>
    </location>
    <ligand>
        <name>Zn(2+)</name>
        <dbReference type="ChEBI" id="CHEBI:29105"/>
        <note>catalytic</note>
    </ligand>
</feature>
<evidence type="ECO:0000256" key="6">
    <source>
        <dbReference type="ARBA" id="ARBA00023157"/>
    </source>
</evidence>
<evidence type="ECO:0000259" key="11">
    <source>
        <dbReference type="PROSITE" id="PS01180"/>
    </source>
</evidence>
<evidence type="ECO:0000256" key="9">
    <source>
        <dbReference type="RuleBase" id="RU361183"/>
    </source>
</evidence>
<feature type="binding site" evidence="8">
    <location>
        <position position="176"/>
    </location>
    <ligand>
        <name>Zn(2+)</name>
        <dbReference type="ChEBI" id="CHEBI:29105"/>
        <note>catalytic</note>
    </ligand>
</feature>
<reference evidence="14 15" key="1">
    <citation type="journal article" date="2017" name="Nat. Ecol. Evol.">
        <title>Scallop genome provides insights into evolution of bilaterian karyotype and development.</title>
        <authorList>
            <person name="Wang S."/>
            <person name="Zhang J."/>
            <person name="Jiao W."/>
            <person name="Li J."/>
            <person name="Xun X."/>
            <person name="Sun Y."/>
            <person name="Guo X."/>
            <person name="Huan P."/>
            <person name="Dong B."/>
            <person name="Zhang L."/>
            <person name="Hu X."/>
            <person name="Sun X."/>
            <person name="Wang J."/>
            <person name="Zhao C."/>
            <person name="Wang Y."/>
            <person name="Wang D."/>
            <person name="Huang X."/>
            <person name="Wang R."/>
            <person name="Lv J."/>
            <person name="Li Y."/>
            <person name="Zhang Z."/>
            <person name="Liu B."/>
            <person name="Lu W."/>
            <person name="Hui Y."/>
            <person name="Liang J."/>
            <person name="Zhou Z."/>
            <person name="Hou R."/>
            <person name="Li X."/>
            <person name="Liu Y."/>
            <person name="Li H."/>
            <person name="Ning X."/>
            <person name="Lin Y."/>
            <person name="Zhao L."/>
            <person name="Xing Q."/>
            <person name="Dou J."/>
            <person name="Li Y."/>
            <person name="Mao J."/>
            <person name="Guo H."/>
            <person name="Dou H."/>
            <person name="Li T."/>
            <person name="Mu C."/>
            <person name="Jiang W."/>
            <person name="Fu Q."/>
            <person name="Fu X."/>
            <person name="Miao Y."/>
            <person name="Liu J."/>
            <person name="Yu Q."/>
            <person name="Li R."/>
            <person name="Liao H."/>
            <person name="Li X."/>
            <person name="Kong Y."/>
            <person name="Jiang Z."/>
            <person name="Chourrout D."/>
            <person name="Li R."/>
            <person name="Bao Z."/>
        </authorList>
    </citation>
    <scope>NUCLEOTIDE SEQUENCE [LARGE SCALE GENOMIC DNA]</scope>
    <source>
        <strain evidence="14 15">PY_sf001</strain>
    </source>
</reference>
<feature type="active site" evidence="8">
    <location>
        <position position="177"/>
    </location>
</feature>
<keyword evidence="3 8" id="KW-0378">Hydrolase</keyword>
<sequence>MLLQDSLEALTRLLAELKNQKKTQNDPATPKPEAQDPHRTHQVILSGKGPVMYASRHPGLQQPMKEEILPSGDKRNIKLATQLWDNGTVRYTFSASSNISMTNQEKIRKMMDKIEKSTCITWEYVQPNSKDYHVQIVDGIGCYSQTGNVQSYMSGTGHQNISLEKDGCMDNGTILHELCHTLGLEHVQSRPDRDTYITIDWDNVLGGQHNPNMEKKPDLVMFNIPFDQSSVMLYTPYSMAKHKGTKTYVSTDPMLDVLSLEDHQDLSFYDKLLINRAYDCAGHCDPKDCKHGEFLSEDCTCTCPDGLTGELCESVIQEGNCTDQDHKVVIGSIGETITVKSSGYPNSYPTGSKCRWLVQGPKGSKLRVTMLDMDIASAGGPDDSYCLHSMELRYNLIAQPGPEFCGNNDGKVMTFETADYSEANTMILSFDTTNKASSDGHKGFKLNFTAIQGNDDTKAANFCKDSVCKNGGTCKFNDNSYWCDCVSGFRGRNCDHGSDQNDQSDQNTVFLCDNTDTGECNQFDLGTAWEIDDNGHFVVKSGQQGNVELQIPYTITHLNNQYCLHVKMSRLSSTQQETCSQLNFFVKKEMEISGFHFVYDDLLWIDHDCTARSDDSFVIGFTSQHTITEMKFQMDITATEDANIALSDFRLEKAACSTP</sequence>
<dbReference type="Pfam" id="PF00431">
    <property type="entry name" value="CUB"/>
    <property type="match status" value="1"/>
</dbReference>